<organism evidence="1 2">
    <name type="scientific">Chryseobacterium elymi</name>
    <dbReference type="NCBI Taxonomy" id="395936"/>
    <lineage>
        <taxon>Bacteria</taxon>
        <taxon>Pseudomonadati</taxon>
        <taxon>Bacteroidota</taxon>
        <taxon>Flavobacteriia</taxon>
        <taxon>Flavobacteriales</taxon>
        <taxon>Weeksellaceae</taxon>
        <taxon>Chryseobacterium group</taxon>
        <taxon>Chryseobacterium</taxon>
    </lineage>
</organism>
<dbReference type="EMBL" id="QNUH01000010">
    <property type="protein sequence ID" value="REC76805.1"/>
    <property type="molecule type" value="Genomic_DNA"/>
</dbReference>
<dbReference type="RefSeq" id="WP_116012465.1">
    <property type="nucleotide sequence ID" value="NZ_QNUH01000010.1"/>
</dbReference>
<dbReference type="Proteomes" id="UP000257030">
    <property type="component" value="Unassembled WGS sequence"/>
</dbReference>
<evidence type="ECO:0000313" key="2">
    <source>
        <dbReference type="Proteomes" id="UP000257030"/>
    </source>
</evidence>
<sequence length="70" mass="8311">MQQSPAKIQIAEEFRAQFLTPELVEEIIQEQKENYRFMYNVINKSYKQGILNLFLDGLIDKKLLEEFGVE</sequence>
<dbReference type="AlphaFoldDB" id="A0A3D9DFL5"/>
<gene>
    <name evidence="1" type="ORF">DRF60_13005</name>
</gene>
<keyword evidence="2" id="KW-1185">Reference proteome</keyword>
<reference evidence="1 2" key="1">
    <citation type="journal article" date="2010" name="Syst. Appl. Microbiol.">
        <title>Four new species of Chryseobacterium from the rhizosphere of coastal sand dune plants, Chryseobacterium elymi sp. nov., Chryseobacterium hagamense sp. nov., Chryseobacterium lathyri sp. nov. and Chryseobacterium rhizosphaerae sp. nov.</title>
        <authorList>
            <person name="Cho S.H."/>
            <person name="Lee K.S."/>
            <person name="Shin D.S."/>
            <person name="Han J.H."/>
            <person name="Park K.S."/>
            <person name="Lee C.H."/>
            <person name="Park K.H."/>
            <person name="Kim S.B."/>
        </authorList>
    </citation>
    <scope>NUCLEOTIDE SEQUENCE [LARGE SCALE GENOMIC DNA]</scope>
    <source>
        <strain evidence="1 2">KCTC 22547</strain>
    </source>
</reference>
<accession>A0A3D9DFL5</accession>
<protein>
    <submittedName>
        <fullName evidence="1">Uncharacterized protein</fullName>
    </submittedName>
</protein>
<proteinExistence type="predicted"/>
<evidence type="ECO:0000313" key="1">
    <source>
        <dbReference type="EMBL" id="REC76805.1"/>
    </source>
</evidence>
<name>A0A3D9DFL5_9FLAO</name>
<comment type="caution">
    <text evidence="1">The sequence shown here is derived from an EMBL/GenBank/DDBJ whole genome shotgun (WGS) entry which is preliminary data.</text>
</comment>